<dbReference type="EMBL" id="KV427262">
    <property type="protein sequence ID" value="KZV77974.1"/>
    <property type="molecule type" value="Genomic_DNA"/>
</dbReference>
<protein>
    <submittedName>
        <fullName evidence="1">Uncharacterized protein</fullName>
    </submittedName>
</protein>
<proteinExistence type="predicted"/>
<evidence type="ECO:0000313" key="1">
    <source>
        <dbReference type="EMBL" id="KZV77974.1"/>
    </source>
</evidence>
<dbReference type="Proteomes" id="UP000077266">
    <property type="component" value="Unassembled WGS sequence"/>
</dbReference>
<sequence length="274" mass="30980">MSIHWVHLVPYADHVRSRTVSYLKSLNLLPQECGMFSPLLVLPLDIQLGLEFDSLGWTLFPTEEVLLEHIRREETWLQIRTAFFDHHDDKVDVGRPPHDDTQLELAPFYVFFSPNARRKILMHPTPTPTSESESSDHYLLDTTASALRVNLPLSVPAVIHTCLARMSRLAQTPQTDRLIRLGLYLTTLWTQVGSPSTATQLIRGKFMRPPGPTFRYVEDSIMIEEIPDTIAVFGNDKEAVRAHIDVLIGDLPQSALFCELEESATSVSLYGASF</sequence>
<dbReference type="AlphaFoldDB" id="A0A166MFI5"/>
<accession>A0A166MFI5</accession>
<reference evidence="1 2" key="1">
    <citation type="journal article" date="2016" name="Mol. Biol. Evol.">
        <title>Comparative Genomics of Early-Diverging Mushroom-Forming Fungi Provides Insights into the Origins of Lignocellulose Decay Capabilities.</title>
        <authorList>
            <person name="Nagy L.G."/>
            <person name="Riley R."/>
            <person name="Tritt A."/>
            <person name="Adam C."/>
            <person name="Daum C."/>
            <person name="Floudas D."/>
            <person name="Sun H."/>
            <person name="Yadav J.S."/>
            <person name="Pangilinan J."/>
            <person name="Larsson K.H."/>
            <person name="Matsuura K."/>
            <person name="Barry K."/>
            <person name="Labutti K."/>
            <person name="Kuo R."/>
            <person name="Ohm R.A."/>
            <person name="Bhattacharya S.S."/>
            <person name="Shirouzu T."/>
            <person name="Yoshinaga Y."/>
            <person name="Martin F.M."/>
            <person name="Grigoriev I.V."/>
            <person name="Hibbett D.S."/>
        </authorList>
    </citation>
    <scope>NUCLEOTIDE SEQUENCE [LARGE SCALE GENOMIC DNA]</scope>
    <source>
        <strain evidence="1 2">HHB12029</strain>
    </source>
</reference>
<dbReference type="InParanoid" id="A0A166MFI5"/>
<evidence type="ECO:0000313" key="2">
    <source>
        <dbReference type="Proteomes" id="UP000077266"/>
    </source>
</evidence>
<organism evidence="1 2">
    <name type="scientific">Exidia glandulosa HHB12029</name>
    <dbReference type="NCBI Taxonomy" id="1314781"/>
    <lineage>
        <taxon>Eukaryota</taxon>
        <taxon>Fungi</taxon>
        <taxon>Dikarya</taxon>
        <taxon>Basidiomycota</taxon>
        <taxon>Agaricomycotina</taxon>
        <taxon>Agaricomycetes</taxon>
        <taxon>Auriculariales</taxon>
        <taxon>Exidiaceae</taxon>
        <taxon>Exidia</taxon>
    </lineage>
</organism>
<name>A0A166MFI5_EXIGL</name>
<gene>
    <name evidence="1" type="ORF">EXIGLDRAFT_784470</name>
</gene>
<keyword evidence="2" id="KW-1185">Reference proteome</keyword>